<dbReference type="Gramene" id="OE9A038262T1">
    <property type="protein sequence ID" value="OE9A038262C1"/>
    <property type="gene ID" value="OE9A038262"/>
</dbReference>
<dbReference type="AlphaFoldDB" id="A0A8S0UDH8"/>
<protein>
    <submittedName>
        <fullName evidence="2">Uncharacterized protein</fullName>
    </submittedName>
</protein>
<keyword evidence="3" id="KW-1185">Reference proteome</keyword>
<gene>
    <name evidence="2" type="ORF">OLEA9_A038262</name>
</gene>
<dbReference type="Proteomes" id="UP000594638">
    <property type="component" value="Unassembled WGS sequence"/>
</dbReference>
<dbReference type="EMBL" id="CACTIH010007748">
    <property type="protein sequence ID" value="CAA3017831.1"/>
    <property type="molecule type" value="Genomic_DNA"/>
</dbReference>
<organism evidence="2 3">
    <name type="scientific">Olea europaea subsp. europaea</name>
    <dbReference type="NCBI Taxonomy" id="158383"/>
    <lineage>
        <taxon>Eukaryota</taxon>
        <taxon>Viridiplantae</taxon>
        <taxon>Streptophyta</taxon>
        <taxon>Embryophyta</taxon>
        <taxon>Tracheophyta</taxon>
        <taxon>Spermatophyta</taxon>
        <taxon>Magnoliopsida</taxon>
        <taxon>eudicotyledons</taxon>
        <taxon>Gunneridae</taxon>
        <taxon>Pentapetalae</taxon>
        <taxon>asterids</taxon>
        <taxon>lamiids</taxon>
        <taxon>Lamiales</taxon>
        <taxon>Oleaceae</taxon>
        <taxon>Oleeae</taxon>
        <taxon>Olea</taxon>
    </lineage>
</organism>
<accession>A0A8S0UDH8</accession>
<evidence type="ECO:0000313" key="2">
    <source>
        <dbReference type="EMBL" id="CAA3017831.1"/>
    </source>
</evidence>
<feature type="compositionally biased region" description="Pro residues" evidence="1">
    <location>
        <begin position="1"/>
        <end position="10"/>
    </location>
</feature>
<feature type="region of interest" description="Disordered" evidence="1">
    <location>
        <begin position="117"/>
        <end position="136"/>
    </location>
</feature>
<comment type="caution">
    <text evidence="2">The sequence shown here is derived from an EMBL/GenBank/DDBJ whole genome shotgun (WGS) entry which is preliminary data.</text>
</comment>
<proteinExistence type="predicted"/>
<reference evidence="2 3" key="1">
    <citation type="submission" date="2019-12" db="EMBL/GenBank/DDBJ databases">
        <authorList>
            <person name="Alioto T."/>
            <person name="Alioto T."/>
            <person name="Gomez Garrido J."/>
        </authorList>
    </citation>
    <scope>NUCLEOTIDE SEQUENCE [LARGE SCALE GENOMIC DNA]</scope>
</reference>
<evidence type="ECO:0000313" key="3">
    <source>
        <dbReference type="Proteomes" id="UP000594638"/>
    </source>
</evidence>
<evidence type="ECO:0000256" key="1">
    <source>
        <dbReference type="SAM" id="MobiDB-lite"/>
    </source>
</evidence>
<feature type="region of interest" description="Disordered" evidence="1">
    <location>
        <begin position="1"/>
        <end position="24"/>
    </location>
</feature>
<name>A0A8S0UDH8_OLEEU</name>
<sequence length="136" mass="15241">MANPRAPPPTQQGGGGVTEPMARGKTFADIVAGKMVEDKTKEYHVTYEGVEIMTRKIGNKITIEQQMTHSTEEAEIVTEVLKEPGDLPKAPDFNEEEIESFEHIDVEHQNECLTLEENTGNETPLQEFGDYHDILQ</sequence>